<keyword evidence="8 13" id="KW-1133">Transmembrane helix</keyword>
<dbReference type="SMART" id="SM00382">
    <property type="entry name" value="AAA"/>
    <property type="match status" value="2"/>
</dbReference>
<dbReference type="InParanoid" id="A0A3P7DCS4"/>
<evidence type="ECO:0000256" key="10">
    <source>
        <dbReference type="ARBA" id="ARBA00024220"/>
    </source>
</evidence>
<dbReference type="InterPro" id="IPR011527">
    <property type="entry name" value="ABC1_TM_dom"/>
</dbReference>
<dbReference type="CDD" id="cd18595">
    <property type="entry name" value="ABC_6TM_MRP1_2_3_6_D1_like"/>
    <property type="match status" value="1"/>
</dbReference>
<dbReference type="SUPFAM" id="SSF52540">
    <property type="entry name" value="P-loop containing nucleoside triphosphate hydrolases"/>
    <property type="match status" value="2"/>
</dbReference>
<feature type="transmembrane region" description="Helical" evidence="13">
    <location>
        <begin position="304"/>
        <end position="322"/>
    </location>
</feature>
<feature type="transmembrane region" description="Helical" evidence="13">
    <location>
        <begin position="139"/>
        <end position="160"/>
    </location>
</feature>
<evidence type="ECO:0000313" key="16">
    <source>
        <dbReference type="EMBL" id="VDM06993.1"/>
    </source>
</evidence>
<evidence type="ECO:0000259" key="14">
    <source>
        <dbReference type="PROSITE" id="PS50893"/>
    </source>
</evidence>
<feature type="transmembrane region" description="Helical" evidence="13">
    <location>
        <begin position="1103"/>
        <end position="1120"/>
    </location>
</feature>
<dbReference type="InterPro" id="IPR027417">
    <property type="entry name" value="P-loop_NTPase"/>
</dbReference>
<feature type="transmembrane region" description="Helical" evidence="13">
    <location>
        <begin position="66"/>
        <end position="89"/>
    </location>
</feature>
<dbReference type="GO" id="GO:0012505">
    <property type="term" value="C:endomembrane system"/>
    <property type="evidence" value="ECO:0007669"/>
    <property type="project" value="UniProtKB-SubCell"/>
</dbReference>
<dbReference type="FunCoup" id="A0A3P7DCS4">
    <property type="interactions" value="79"/>
</dbReference>
<keyword evidence="4 13" id="KW-0812">Transmembrane</keyword>
<feature type="compositionally biased region" description="Basic and acidic residues" evidence="12">
    <location>
        <begin position="881"/>
        <end position="900"/>
    </location>
</feature>
<feature type="transmembrane region" description="Helical" evidence="13">
    <location>
        <begin position="446"/>
        <end position="470"/>
    </location>
</feature>
<evidence type="ECO:0000256" key="7">
    <source>
        <dbReference type="ARBA" id="ARBA00022840"/>
    </source>
</evidence>
<keyword evidence="9 13" id="KW-0472">Membrane</keyword>
<evidence type="ECO:0000256" key="13">
    <source>
        <dbReference type="SAM" id="Phobius"/>
    </source>
</evidence>
<dbReference type="GO" id="GO:0015431">
    <property type="term" value="F:ABC-type glutathione S-conjugate transporter activity"/>
    <property type="evidence" value="ECO:0007669"/>
    <property type="project" value="UniProtKB-EC"/>
</dbReference>
<evidence type="ECO:0000256" key="11">
    <source>
        <dbReference type="ARBA" id="ARBA00047523"/>
    </source>
</evidence>
<feature type="transmembrane region" description="Helical" evidence="13">
    <location>
        <begin position="357"/>
        <end position="377"/>
    </location>
</feature>
<comment type="similarity">
    <text evidence="2">Belongs to the ABC transporter superfamily. ABCC family. Conjugate transporter (TC 3.A.1.208) subfamily.</text>
</comment>
<dbReference type="PROSITE" id="PS50929">
    <property type="entry name" value="ABC_TM1F"/>
    <property type="match status" value="2"/>
</dbReference>
<dbReference type="PROSITE" id="PS00211">
    <property type="entry name" value="ABC_TRANSPORTER_1"/>
    <property type="match status" value="1"/>
</dbReference>
<protein>
    <recommendedName>
        <fullName evidence="10">ABC-type glutathione-S-conjugate transporter</fullName>
        <ecNumber evidence="10">7.6.2.3</ecNumber>
    </recommendedName>
</protein>
<dbReference type="Pfam" id="PF00005">
    <property type="entry name" value="ABC_tran"/>
    <property type="match status" value="2"/>
</dbReference>
<dbReference type="FunFam" id="1.20.1560.10:FF:000001">
    <property type="entry name" value="ATP-binding cassette subfamily C member 1"/>
    <property type="match status" value="1"/>
</dbReference>
<dbReference type="GO" id="GO:0016887">
    <property type="term" value="F:ATP hydrolysis activity"/>
    <property type="evidence" value="ECO:0007669"/>
    <property type="project" value="InterPro"/>
</dbReference>
<evidence type="ECO:0000256" key="9">
    <source>
        <dbReference type="ARBA" id="ARBA00023136"/>
    </source>
</evidence>
<evidence type="ECO:0000313" key="17">
    <source>
        <dbReference type="Proteomes" id="UP000270924"/>
    </source>
</evidence>
<dbReference type="FunFam" id="1.20.1560.10:FF:000081">
    <property type="entry name" value="Protein CBG24505"/>
    <property type="match status" value="1"/>
</dbReference>
<organism evidence="16 17">
    <name type="scientific">Wuchereria bancrofti</name>
    <dbReference type="NCBI Taxonomy" id="6293"/>
    <lineage>
        <taxon>Eukaryota</taxon>
        <taxon>Metazoa</taxon>
        <taxon>Ecdysozoa</taxon>
        <taxon>Nematoda</taxon>
        <taxon>Chromadorea</taxon>
        <taxon>Rhabditida</taxon>
        <taxon>Spirurina</taxon>
        <taxon>Spiruromorpha</taxon>
        <taxon>Filarioidea</taxon>
        <taxon>Onchocercidae</taxon>
        <taxon>Wuchereria</taxon>
    </lineage>
</organism>
<dbReference type="GO" id="GO:0016020">
    <property type="term" value="C:membrane"/>
    <property type="evidence" value="ECO:0007669"/>
    <property type="project" value="InterPro"/>
</dbReference>
<accession>A0A3P7DCS4</accession>
<dbReference type="CDD" id="cd03244">
    <property type="entry name" value="ABCC_MRP_domain2"/>
    <property type="match status" value="1"/>
</dbReference>
<feature type="transmembrane region" description="Helical" evidence="13">
    <location>
        <begin position="33"/>
        <end position="54"/>
    </location>
</feature>
<dbReference type="OMA" id="RLEIYMC"/>
<dbReference type="EC" id="7.6.2.3" evidence="10"/>
<proteinExistence type="inferred from homology"/>
<evidence type="ECO:0000256" key="5">
    <source>
        <dbReference type="ARBA" id="ARBA00022737"/>
    </source>
</evidence>
<dbReference type="PANTHER" id="PTHR24223:SF415">
    <property type="entry name" value="FI20190P1"/>
    <property type="match status" value="1"/>
</dbReference>
<feature type="transmembrane region" description="Helical" evidence="13">
    <location>
        <begin position="109"/>
        <end position="127"/>
    </location>
</feature>
<feature type="region of interest" description="Disordered" evidence="12">
    <location>
        <begin position="867"/>
        <end position="900"/>
    </location>
</feature>
<dbReference type="AlphaFoldDB" id="A0A3P7DCS4"/>
<feature type="transmembrane region" description="Helical" evidence="13">
    <location>
        <begin position="1209"/>
        <end position="1230"/>
    </location>
</feature>
<evidence type="ECO:0000259" key="15">
    <source>
        <dbReference type="PROSITE" id="PS50929"/>
    </source>
</evidence>
<feature type="transmembrane region" description="Helical" evidence="13">
    <location>
        <begin position="180"/>
        <end position="198"/>
    </location>
</feature>
<dbReference type="Gene3D" id="1.20.1560.10">
    <property type="entry name" value="ABC transporter type 1, transmembrane domain"/>
    <property type="match status" value="2"/>
</dbReference>
<comment type="subcellular location">
    <subcellularLocation>
        <location evidence="1">Endomembrane system</location>
        <topology evidence="1">Multi-pass membrane protein</topology>
    </subcellularLocation>
</comment>
<evidence type="ECO:0000256" key="6">
    <source>
        <dbReference type="ARBA" id="ARBA00022741"/>
    </source>
</evidence>
<keyword evidence="6" id="KW-0547">Nucleotide-binding</keyword>
<comment type="catalytic activity">
    <reaction evidence="11">
        <text>leukotriene C4(in) + ATP + H2O = leukotriene C4(out) + ADP + phosphate + H(+)</text>
        <dbReference type="Rhea" id="RHEA:38963"/>
        <dbReference type="ChEBI" id="CHEBI:15377"/>
        <dbReference type="ChEBI" id="CHEBI:15378"/>
        <dbReference type="ChEBI" id="CHEBI:30616"/>
        <dbReference type="ChEBI" id="CHEBI:43474"/>
        <dbReference type="ChEBI" id="CHEBI:57973"/>
        <dbReference type="ChEBI" id="CHEBI:456216"/>
    </reaction>
    <physiologicalReaction direction="left-to-right" evidence="11">
        <dbReference type="Rhea" id="RHEA:38964"/>
    </physiologicalReaction>
</comment>
<feature type="domain" description="ABC transporter" evidence="14">
    <location>
        <begin position="1300"/>
        <end position="1539"/>
    </location>
</feature>
<dbReference type="CDD" id="cd18603">
    <property type="entry name" value="ABC_6TM_MRP1_2_3_6_D2_like"/>
    <property type="match status" value="1"/>
</dbReference>
<feature type="transmembrane region" description="Helical" evidence="13">
    <location>
        <begin position="1026"/>
        <end position="1049"/>
    </location>
</feature>
<evidence type="ECO:0000256" key="3">
    <source>
        <dbReference type="ARBA" id="ARBA00022448"/>
    </source>
</evidence>
<keyword evidence="17" id="KW-1185">Reference proteome</keyword>
<dbReference type="InterPro" id="IPR050173">
    <property type="entry name" value="ABC_transporter_C-like"/>
</dbReference>
<feature type="domain" description="ABC transmembrane type-1" evidence="15">
    <location>
        <begin position="319"/>
        <end position="599"/>
    </location>
</feature>
<dbReference type="Proteomes" id="UP000270924">
    <property type="component" value="Unassembled WGS sequence"/>
</dbReference>
<evidence type="ECO:0000256" key="1">
    <source>
        <dbReference type="ARBA" id="ARBA00004127"/>
    </source>
</evidence>
<dbReference type="PROSITE" id="PS50893">
    <property type="entry name" value="ABC_TRANSPORTER_2"/>
    <property type="match status" value="2"/>
</dbReference>
<feature type="transmembrane region" description="Helical" evidence="13">
    <location>
        <begin position="966"/>
        <end position="988"/>
    </location>
</feature>
<dbReference type="InterPro" id="IPR003439">
    <property type="entry name" value="ABC_transporter-like_ATP-bd"/>
</dbReference>
<evidence type="ECO:0000256" key="2">
    <source>
        <dbReference type="ARBA" id="ARBA00009726"/>
    </source>
</evidence>
<dbReference type="OrthoDB" id="6500128at2759"/>
<keyword evidence="5" id="KW-0677">Repeat</keyword>
<dbReference type="Gene3D" id="3.40.50.300">
    <property type="entry name" value="P-loop containing nucleotide triphosphate hydrolases"/>
    <property type="match status" value="2"/>
</dbReference>
<dbReference type="PANTHER" id="PTHR24223">
    <property type="entry name" value="ATP-BINDING CASSETTE SUB-FAMILY C"/>
    <property type="match status" value="1"/>
</dbReference>
<evidence type="ECO:0000256" key="8">
    <source>
        <dbReference type="ARBA" id="ARBA00022989"/>
    </source>
</evidence>
<dbReference type="InterPro" id="IPR017871">
    <property type="entry name" value="ABC_transporter-like_CS"/>
</dbReference>
<dbReference type="InterPro" id="IPR036640">
    <property type="entry name" value="ABC1_TM_sf"/>
</dbReference>
<dbReference type="SUPFAM" id="SSF90123">
    <property type="entry name" value="ABC transporter transmembrane region"/>
    <property type="match status" value="2"/>
</dbReference>
<keyword evidence="7" id="KW-0067">ATP-binding</keyword>
<dbReference type="CDD" id="cd03250">
    <property type="entry name" value="ABCC_MRP_domain1"/>
    <property type="match status" value="1"/>
</dbReference>
<gene>
    <name evidence="16" type="ORF">WBA_LOCUS379</name>
</gene>
<dbReference type="Pfam" id="PF00664">
    <property type="entry name" value="ABC_membrane"/>
    <property type="match status" value="2"/>
</dbReference>
<evidence type="ECO:0000256" key="4">
    <source>
        <dbReference type="ARBA" id="ARBA00022692"/>
    </source>
</evidence>
<sequence length="1545" mass="175681">MNSTNAVVDCTVKFQESLNETVRDDFGCLRVSVLPVVPCIFFWFLLPVFCAQICRIRVNGGMRSQPLPWTALLITKTVLMICLLISSLARLVINLYDNERGANILLTDLLYPAITTFTMLVLFCCVLTARKNGMITSGIIHITLILFVLCDFPEYLFGWQEISSFRSMQSIDKARFLVCQLWYLFVTFQALLFSFADYREPFLTEARKQLNLSPELYSSFLNRLSLWWFTTIQLLGARKTLVIDDLYQLNEGNTAEYLSTKWEELWNPAIEDYRRRQRIYESTLQNDNTSKYSKKENRPEPPSVVWRLFLMFRFEILSATAIKILSDMMQLANPFFLNLLLNYISTKDRIFMEGITYAVTMFVCVELRSFLLNYYFYLMMRVGTKIQSTLIAAIYRKTLRLSNSARRTRTVGEIVNLMAIDVESFQCITAHVQQFWSSPFQIMLVLIYHFFTIGASAACDIIVMTLFLPLNIITSIIVKKWQTEQMNLKDQRLKICNEILNGIKVIKMYSWEPPMEKAVEKIRSKELYLIRKMGLTRALIDTFNTSSPFFVAVLTFATYTLSSSTHILTPQIAFVSLTLFNQLRSPMTMIAYLMKQAVEAAVANKRIKSFLVADELNPLTIDHIIDQFGGGNATEIRDACLSWNVRELETVLEIDYLTIPKRSLIAVVGRVGSGKSSLLSAILGEMEKLKGYIGVSGQIAIVSQEPWIQNSSLRDNVIFGKQFDQKYYDKIMEACALVKDLAILPNGDGTEIGEKGINLSGGQKARVALARAVYQNRDNYLLDDPLSAVDSHVGKHIFEKVIGHNGLLRHKTRILVTNNLVHLNKVDFIAYMQDGKLAAFGPYKKLLEQSENFLKFIEACRSENEKEQELESKSATNNSDDSSHSNKYEESESEDVNKESSARRISTLSVLDQESSHIFHHPSIAKLLFESSINPMSSSEKGEVGKMIEVEKVEAGRVKFDVYKQYIRSATVSTSLLFFSLFASYGLFQMGRGLWLSECYNFFWSNVNETTLNGSEMKQLSLGIRLGIYVALGFTEGLCFFGAVVFLVISGLRASENLHAPLLHRLLRSSMSFFDTTPIGRILNRLGKDIDVIDQSLPISFRYFVYCIENVTTILIIIIISTPAFVVTIIPLALFYYFCLHFYLPTSRQMKRLESINRSPIYQHFEKTVRGLMYIRAFEKVQEFCKLMETHIDCFMRCKYSNILSNRWLAVRLEFVGNCVVLCAALFAVLSQHWGAAVSAGIAGLSITEALNFAVRYISELEMNIVAVERIKEYAETATEAEWRVDHFKPEKDWPSKGQILLKNYSTQYNPNLDLVLRQLNAFIAPAEKIGVVGKSSLTLALFRIIEPVQGAIIIDGVDISLIGLHDLRSNLTIIPQDPVLFSETLRFNLDPSQVYSDQEIWASLELAHLKTFVSSLPGGYYLIYIQLAGLQYWISEGGENISVGQRQLICLTRALLRKSKVLVLDEATAAVDLATDLLIQETVRREFHGSTVLTIAHRLNTIIDYDRIIVLENGSIREFDSPQNLLASRSSIFFSMACDAQIVS</sequence>
<reference evidence="16 17" key="1">
    <citation type="submission" date="2018-11" db="EMBL/GenBank/DDBJ databases">
        <authorList>
            <consortium name="Pathogen Informatics"/>
        </authorList>
    </citation>
    <scope>NUCLEOTIDE SEQUENCE [LARGE SCALE GENOMIC DNA]</scope>
</reference>
<feature type="domain" description="ABC transmembrane type-1" evidence="15">
    <location>
        <begin position="976"/>
        <end position="1263"/>
    </location>
</feature>
<evidence type="ECO:0000256" key="12">
    <source>
        <dbReference type="SAM" id="MobiDB-lite"/>
    </source>
</evidence>
<dbReference type="GO" id="GO:0005524">
    <property type="term" value="F:ATP binding"/>
    <property type="evidence" value="ECO:0007669"/>
    <property type="project" value="UniProtKB-KW"/>
</dbReference>
<feature type="domain" description="ABC transporter" evidence="14">
    <location>
        <begin position="636"/>
        <end position="859"/>
    </location>
</feature>
<dbReference type="FunFam" id="3.40.50.300:FF:000997">
    <property type="entry name" value="Multidrug resistance-associated protein 1"/>
    <property type="match status" value="1"/>
</dbReference>
<dbReference type="InterPro" id="IPR003593">
    <property type="entry name" value="AAA+_ATPase"/>
</dbReference>
<keyword evidence="3" id="KW-0813">Transport</keyword>
<feature type="transmembrane region" description="Helical" evidence="13">
    <location>
        <begin position="1126"/>
        <end position="1144"/>
    </location>
</feature>
<name>A0A3P7DCS4_WUCBA</name>
<dbReference type="FunFam" id="3.40.50.300:FF:000074">
    <property type="entry name" value="Multidrug resistance-associated protein 5 isoform 1"/>
    <property type="match status" value="1"/>
</dbReference>
<dbReference type="EMBL" id="UYWW01000047">
    <property type="protein sequence ID" value="VDM06993.1"/>
    <property type="molecule type" value="Genomic_DNA"/>
</dbReference>